<dbReference type="Pfam" id="PF08892">
    <property type="entry name" value="YqcI_YcgG"/>
    <property type="match status" value="1"/>
</dbReference>
<dbReference type="PANTHER" id="PTHR40045">
    <property type="entry name" value="YCGG FAMILY PROTEIN"/>
    <property type="match status" value="1"/>
</dbReference>
<organism evidence="1 2">
    <name type="scientific">Autumnicola tepida</name>
    <dbReference type="NCBI Taxonomy" id="3075595"/>
    <lineage>
        <taxon>Bacteria</taxon>
        <taxon>Pseudomonadati</taxon>
        <taxon>Bacteroidota</taxon>
        <taxon>Flavobacteriia</taxon>
        <taxon>Flavobacteriales</taxon>
        <taxon>Flavobacteriaceae</taxon>
        <taxon>Autumnicola</taxon>
    </lineage>
</organism>
<dbReference type="RefSeq" id="WP_311532877.1">
    <property type="nucleotide sequence ID" value="NZ_JAVRHQ010000001.1"/>
</dbReference>
<dbReference type="Proteomes" id="UP001262889">
    <property type="component" value="Unassembled WGS sequence"/>
</dbReference>
<name>A0ABU3C4L7_9FLAO</name>
<keyword evidence="2" id="KW-1185">Reference proteome</keyword>
<comment type="caution">
    <text evidence="1">The sequence shown here is derived from an EMBL/GenBank/DDBJ whole genome shotgun (WGS) entry which is preliminary data.</text>
</comment>
<proteinExistence type="predicted"/>
<reference evidence="1 2" key="1">
    <citation type="submission" date="2023-09" db="EMBL/GenBank/DDBJ databases">
        <authorList>
            <person name="Rey-Velasco X."/>
        </authorList>
    </citation>
    <scope>NUCLEOTIDE SEQUENCE [LARGE SCALE GENOMIC DNA]</scope>
    <source>
        <strain evidence="1 2">F363</strain>
    </source>
</reference>
<dbReference type="InterPro" id="IPR014988">
    <property type="entry name" value="Uncharacterised_YqcI/YcgG"/>
</dbReference>
<dbReference type="EMBL" id="JAVRHQ010000001">
    <property type="protein sequence ID" value="MDT0641266.1"/>
    <property type="molecule type" value="Genomic_DNA"/>
</dbReference>
<accession>A0ABU3C4L7</accession>
<evidence type="ECO:0000313" key="2">
    <source>
        <dbReference type="Proteomes" id="UP001262889"/>
    </source>
</evidence>
<gene>
    <name evidence="1" type="primary">gntA</name>
    <name evidence="1" type="ORF">RM553_00345</name>
</gene>
<evidence type="ECO:0000313" key="1">
    <source>
        <dbReference type="EMBL" id="MDT0641266.1"/>
    </source>
</evidence>
<protein>
    <submittedName>
        <fullName evidence="1">Guanitoxin biosynthesis heme-dependent pre-guanitoxin N-hydroxylase GntA</fullName>
    </submittedName>
</protein>
<dbReference type="NCBIfam" id="NF041366">
    <property type="entry name" value="GntA_guanitoxin"/>
    <property type="match status" value="1"/>
</dbReference>
<sequence>MLTKEVKPQKEKLSIDKSEKKMEKAFQEFIIEDNHPCVMAQTVFSMDHVDFHAYENFGSKKTARQILRDLKEYIKNYDFESNAFYTFMAAFKGRKDFTEEQFEQLLWKQLQFLHEVDDADWDPNVSKDPDSNKFSFSIGGKAFYMVGLHPNSSRKARQSPFPTIAFNLHWQFEKLREMGTYQTVRDKIRERDSELQGNINPMLEDFGKNSEARQYSGRKVGEEWKCPFLNQK</sequence>
<dbReference type="PANTHER" id="PTHR40045:SF1">
    <property type="entry name" value="YQCI_YCGG FAMILY PROTEIN"/>
    <property type="match status" value="1"/>
</dbReference>